<organism evidence="1 2">
    <name type="scientific">Microbacterium aurantiacum</name>
    <dbReference type="NCBI Taxonomy" id="162393"/>
    <lineage>
        <taxon>Bacteria</taxon>
        <taxon>Bacillati</taxon>
        <taxon>Actinomycetota</taxon>
        <taxon>Actinomycetes</taxon>
        <taxon>Micrococcales</taxon>
        <taxon>Microbacteriaceae</taxon>
        <taxon>Microbacterium</taxon>
    </lineage>
</organism>
<evidence type="ECO:0000313" key="2">
    <source>
        <dbReference type="Proteomes" id="UP001172731"/>
    </source>
</evidence>
<keyword evidence="2" id="KW-1185">Reference proteome</keyword>
<dbReference type="EMBL" id="JAHWXI010000004">
    <property type="protein sequence ID" value="MDN4463897.1"/>
    <property type="molecule type" value="Genomic_DNA"/>
</dbReference>
<evidence type="ECO:0000313" key="1">
    <source>
        <dbReference type="EMBL" id="MDN4463897.1"/>
    </source>
</evidence>
<sequence length="304" mass="32986">MQTYPLTPSQFANVSAADLVAFLKSPTLVARRLAEILSAQQFLGLFLLQKRFTITGGAIGVPKNEVIRAVRGAEIVAPGAEYKLTPMSAEEYEFYQAMKEGLATEITDEQITRLLQAPVDDAFTFLQTELVFSANDAALGAVMSSVTNTLAAGGAWTTGKQIYKDALRIKARVRKQKLGYDVNTVVLPGEQYAEVIPELLDILPKDSGQALTDGFPNIGGILWVSDDGDDLPDPLFLDRRRFGGIAREQIASPEYRAIGGDTGVEIASIREPKADKTRLQARNVHVPIVTDPLAAFYLTGTEAP</sequence>
<dbReference type="InterPro" id="IPR053738">
    <property type="entry name" value="Lambda_capsid_assembly"/>
</dbReference>
<name>A0ABT8FSM0_9MICO</name>
<proteinExistence type="predicted"/>
<dbReference type="Gene3D" id="3.90.1690.10">
    <property type="entry name" value="phage-related protein like domain"/>
    <property type="match status" value="1"/>
</dbReference>
<gene>
    <name evidence="1" type="ORF">KZC48_05730</name>
</gene>
<evidence type="ECO:0008006" key="3">
    <source>
        <dbReference type="Google" id="ProtNLM"/>
    </source>
</evidence>
<dbReference type="RefSeq" id="WP_301133009.1">
    <property type="nucleotide sequence ID" value="NZ_BAAAUQ010000019.1"/>
</dbReference>
<comment type="caution">
    <text evidence="1">The sequence shown here is derived from an EMBL/GenBank/DDBJ whole genome shotgun (WGS) entry which is preliminary data.</text>
</comment>
<accession>A0ABT8FSM0</accession>
<protein>
    <recommendedName>
        <fullName evidence="3">Major capsid protein</fullName>
    </recommendedName>
</protein>
<reference evidence="1" key="1">
    <citation type="submission" date="2021-06" db="EMBL/GenBank/DDBJ databases">
        <title>Genome-based taxonomic framework of Microbacterium strains isolated from marine environment, the description of four new species and reclassification of four preexisting species.</title>
        <authorList>
            <person name="Lee S.D."/>
            <person name="Kim S.-M."/>
            <person name="Byeon Y.-S."/>
            <person name="Yang H.L."/>
            <person name="Kim I.S."/>
        </authorList>
    </citation>
    <scope>NUCLEOTIDE SEQUENCE</scope>
    <source>
        <strain evidence="1">KACC 20510</strain>
    </source>
</reference>
<dbReference type="Pfam" id="PF25209">
    <property type="entry name" value="Phage_capsid_4"/>
    <property type="match status" value="1"/>
</dbReference>
<dbReference type="Proteomes" id="UP001172731">
    <property type="component" value="Unassembled WGS sequence"/>
</dbReference>